<dbReference type="InterPro" id="IPR036770">
    <property type="entry name" value="Ankyrin_rpt-contain_sf"/>
</dbReference>
<comment type="subcellular location">
    <subcellularLocation>
        <location evidence="1">Nucleus</location>
    </subcellularLocation>
</comment>
<keyword evidence="3 6" id="KW-0040">ANK repeat</keyword>
<proteinExistence type="predicted"/>
<feature type="repeat" description="ANK" evidence="6">
    <location>
        <begin position="210"/>
        <end position="242"/>
    </location>
</feature>
<evidence type="ECO:0000313" key="8">
    <source>
        <dbReference type="EMBL" id="KAL2078635.1"/>
    </source>
</evidence>
<dbReference type="PROSITE" id="PS50088">
    <property type="entry name" value="ANK_REPEAT"/>
    <property type="match status" value="4"/>
</dbReference>
<dbReference type="PRINTS" id="PR01415">
    <property type="entry name" value="ANKYRIN"/>
</dbReference>
<dbReference type="Pfam" id="PF12796">
    <property type="entry name" value="Ank_2"/>
    <property type="match status" value="1"/>
</dbReference>
<dbReference type="InterPro" id="IPR002110">
    <property type="entry name" value="Ankyrin_rpt"/>
</dbReference>
<dbReference type="SMART" id="SM00248">
    <property type="entry name" value="ANK"/>
    <property type="match status" value="4"/>
</dbReference>
<keyword evidence="9" id="KW-1185">Reference proteome</keyword>
<evidence type="ECO:0000256" key="2">
    <source>
        <dbReference type="ARBA" id="ARBA00022737"/>
    </source>
</evidence>
<organism evidence="8 9">
    <name type="scientific">Coilia grayii</name>
    <name type="common">Gray's grenadier anchovy</name>
    <dbReference type="NCBI Taxonomy" id="363190"/>
    <lineage>
        <taxon>Eukaryota</taxon>
        <taxon>Metazoa</taxon>
        <taxon>Chordata</taxon>
        <taxon>Craniata</taxon>
        <taxon>Vertebrata</taxon>
        <taxon>Euteleostomi</taxon>
        <taxon>Actinopterygii</taxon>
        <taxon>Neopterygii</taxon>
        <taxon>Teleostei</taxon>
        <taxon>Clupei</taxon>
        <taxon>Clupeiformes</taxon>
        <taxon>Clupeoidei</taxon>
        <taxon>Engraulidae</taxon>
        <taxon>Coilinae</taxon>
        <taxon>Coilia</taxon>
    </lineage>
</organism>
<protein>
    <recommendedName>
        <fullName evidence="5">Ankyrin repeat domain-containing protein 1</fullName>
    </recommendedName>
</protein>
<dbReference type="PROSITE" id="PS50297">
    <property type="entry name" value="ANK_REP_REGION"/>
    <property type="match status" value="4"/>
</dbReference>
<feature type="repeat" description="ANK" evidence="6">
    <location>
        <begin position="243"/>
        <end position="275"/>
    </location>
</feature>
<dbReference type="PANTHER" id="PTHR24126">
    <property type="entry name" value="ANKYRIN REPEAT, PH AND SEC7 DOMAIN CONTAINING PROTEIN SECG-RELATED"/>
    <property type="match status" value="1"/>
</dbReference>
<dbReference type="AlphaFoldDB" id="A0ABD1IUI9"/>
<dbReference type="Gene3D" id="1.25.40.20">
    <property type="entry name" value="Ankyrin repeat-containing domain"/>
    <property type="match status" value="2"/>
</dbReference>
<dbReference type="SUPFAM" id="SSF48403">
    <property type="entry name" value="Ankyrin repeat"/>
    <property type="match status" value="1"/>
</dbReference>
<evidence type="ECO:0000256" key="4">
    <source>
        <dbReference type="ARBA" id="ARBA00023242"/>
    </source>
</evidence>
<dbReference type="GO" id="GO:0005737">
    <property type="term" value="C:cytoplasm"/>
    <property type="evidence" value="ECO:0007669"/>
    <property type="project" value="UniProtKB-ARBA"/>
</dbReference>
<feature type="compositionally biased region" description="Acidic residues" evidence="7">
    <location>
        <begin position="13"/>
        <end position="25"/>
    </location>
</feature>
<comment type="caution">
    <text evidence="8">The sequence shown here is derived from an EMBL/GenBank/DDBJ whole genome shotgun (WGS) entry which is preliminary data.</text>
</comment>
<name>A0ABD1IUI9_9TELE</name>
<keyword evidence="4" id="KW-0539">Nucleus</keyword>
<dbReference type="Proteomes" id="UP001591681">
    <property type="component" value="Unassembled WGS sequence"/>
</dbReference>
<accession>A0ABD1IUI9</accession>
<dbReference type="Pfam" id="PF13637">
    <property type="entry name" value="Ank_4"/>
    <property type="match status" value="1"/>
</dbReference>
<keyword evidence="2" id="KW-0677">Repeat</keyword>
<feature type="repeat" description="ANK" evidence="6">
    <location>
        <begin position="177"/>
        <end position="209"/>
    </location>
</feature>
<evidence type="ECO:0000313" key="9">
    <source>
        <dbReference type="Proteomes" id="UP001591681"/>
    </source>
</evidence>
<sequence>MDISFEKEHDDWDYTTNEDEEDEYEILQVTGKPRDIKEQGEAEKQQFATGQYETSVSQEKQDDFSDDHKNAKLNAVDELQKVLELKSRRSRRGPLRKCKPAPAPEQVPYYVDEADFLKAAEENKMAIINKYLEKCGDPNACDNFNQTALHRASRQGHVDVVKRVLEAGAKIEQKDKLESTALHSACRGGSLPVVELLLNHKAKVMARDKLNSTPLHVAVRTGHYECAEHLIHCGADINAKDREGDTPMHDAVRLNRFKLIQLLLIHGAIMKIKNCEGKSPMDNVLEWQSGARDILSKLDKETSGSAK</sequence>
<evidence type="ECO:0000256" key="5">
    <source>
        <dbReference type="ARBA" id="ARBA00039564"/>
    </source>
</evidence>
<feature type="compositionally biased region" description="Polar residues" evidence="7">
    <location>
        <begin position="46"/>
        <end position="58"/>
    </location>
</feature>
<evidence type="ECO:0000256" key="7">
    <source>
        <dbReference type="SAM" id="MobiDB-lite"/>
    </source>
</evidence>
<dbReference type="EMBL" id="JBHFQA010000023">
    <property type="protein sequence ID" value="KAL2078635.1"/>
    <property type="molecule type" value="Genomic_DNA"/>
</dbReference>
<feature type="compositionally biased region" description="Basic and acidic residues" evidence="7">
    <location>
        <begin position="1"/>
        <end position="12"/>
    </location>
</feature>
<reference evidence="8 9" key="1">
    <citation type="submission" date="2024-09" db="EMBL/GenBank/DDBJ databases">
        <title>A chromosome-level genome assembly of Gray's grenadier anchovy, Coilia grayii.</title>
        <authorList>
            <person name="Fu Z."/>
        </authorList>
    </citation>
    <scope>NUCLEOTIDE SEQUENCE [LARGE SCALE GENOMIC DNA]</scope>
    <source>
        <strain evidence="8">G4</strain>
        <tissue evidence="8">Muscle</tissue>
    </source>
</reference>
<dbReference type="PANTHER" id="PTHR24126:SF7">
    <property type="entry name" value="ANKYRIN REPEAT DOMAIN-CONTAINING PROTEIN 1"/>
    <property type="match status" value="1"/>
</dbReference>
<feature type="compositionally biased region" description="Basic and acidic residues" evidence="7">
    <location>
        <begin position="32"/>
        <end position="44"/>
    </location>
</feature>
<evidence type="ECO:0000256" key="6">
    <source>
        <dbReference type="PROSITE-ProRule" id="PRU00023"/>
    </source>
</evidence>
<gene>
    <name evidence="8" type="ORF">ACEWY4_026320</name>
</gene>
<evidence type="ECO:0000256" key="1">
    <source>
        <dbReference type="ARBA" id="ARBA00004123"/>
    </source>
</evidence>
<feature type="region of interest" description="Disordered" evidence="7">
    <location>
        <begin position="1"/>
        <end position="66"/>
    </location>
</feature>
<feature type="repeat" description="ANK" evidence="6">
    <location>
        <begin position="144"/>
        <end position="176"/>
    </location>
</feature>
<dbReference type="GO" id="GO:0005634">
    <property type="term" value="C:nucleus"/>
    <property type="evidence" value="ECO:0007669"/>
    <property type="project" value="UniProtKB-SubCell"/>
</dbReference>
<dbReference type="Pfam" id="PF00023">
    <property type="entry name" value="Ank"/>
    <property type="match status" value="1"/>
</dbReference>
<evidence type="ECO:0000256" key="3">
    <source>
        <dbReference type="ARBA" id="ARBA00023043"/>
    </source>
</evidence>